<dbReference type="SMART" id="SM00355">
    <property type="entry name" value="ZnF_C2H2"/>
    <property type="match status" value="14"/>
</dbReference>
<comment type="subcellular location">
    <subcellularLocation>
        <location evidence="1">Nucleus</location>
    </subcellularLocation>
</comment>
<dbReference type="Pfam" id="PF13912">
    <property type="entry name" value="zf-C2H2_6"/>
    <property type="match status" value="2"/>
</dbReference>
<dbReference type="InterPro" id="IPR036236">
    <property type="entry name" value="Znf_C2H2_sf"/>
</dbReference>
<sequence>MTNRICLLCLNVIVKDSSPNFNNDDNSTTIKIVTLYELFHPFWDTNRKKINKYKDDTETCSLCRSCSFATREAEEIRDQITNLEARLRQKVDTIKLTVWKSNSKDENGDELVKIRAIRKYLMDENPANIPSELGDIRVKEEQVHEDDSAGLFLDNFPSPSGDDDRPHKEEVHSDPDYSFCILPDLSVPVSVRGPKKKKQPRPPPIRPSKTKKSIPEVPVNEESQPSRRRSTRPVKPTMSKSLKEIFADDESEEEEVAPPPKKQSMKRKFYDSDDSDNEDDPEDSDYSDGSDYLDESDEPYEPPTESPSKNPVPPRSTRSYECSMCARPFSSEDDLIAHLAQQMVTCPLCPSTFCMSGLRDKHVKETHSTTRPFHCPHCKRKTPFRRENGLAAHIYMKHETNEKNHTCSQCDKKFTLEENWKRHVDLHKVEKTRPFVCDVCDYRVTTREILDKHWQTHVHVETVYRCDQCDFKCRARTSLTRHNRFHTGEKKYKCTHCEETFIDYHSKLKHIHALHETTPLHQCHICPKRFFSAGKLNAHLRGHEDKSLVPCASCNKEFKTVLKMQAHRVEVHGDEAFICDECGGSYATLKALKSHKAVHLRPVPTERLFKCDVCDSAFRTKSTLAGHMKTHTGEGPRYPCPTCGNQYRSKGHLDRHLIHIHNVDYEGETKHKCVPCGKGFPKKELLDWHVRQLHTGDGPKYPCTHCDAAYSDSTMLTWHIRGHHGIMVGGLRKHSKTWKVTKKKKQGTDGGSNPGGSNVGRPINNLTGVGRSTQFVESVIPDPAVMDSSTVDRAVWGLGQNVWLG</sequence>
<evidence type="ECO:0000256" key="3">
    <source>
        <dbReference type="ARBA" id="ARBA00022737"/>
    </source>
</evidence>
<accession>A0A226D375</accession>
<feature type="domain" description="C2H2-type" evidence="11">
    <location>
        <begin position="405"/>
        <end position="432"/>
    </location>
</feature>
<dbReference type="GO" id="GO:0000981">
    <property type="term" value="F:DNA-binding transcription factor activity, RNA polymerase II-specific"/>
    <property type="evidence" value="ECO:0007669"/>
    <property type="project" value="TreeGrafter"/>
</dbReference>
<feature type="region of interest" description="Disordered" evidence="10">
    <location>
        <begin position="147"/>
        <end position="317"/>
    </location>
</feature>
<evidence type="ECO:0000256" key="7">
    <source>
        <dbReference type="ARBA" id="ARBA00023242"/>
    </source>
</evidence>
<feature type="domain" description="C2H2-type" evidence="11">
    <location>
        <begin position="344"/>
        <end position="372"/>
    </location>
</feature>
<dbReference type="Proteomes" id="UP000198287">
    <property type="component" value="Unassembled WGS sequence"/>
</dbReference>
<dbReference type="GO" id="GO:0045944">
    <property type="term" value="P:positive regulation of transcription by RNA polymerase II"/>
    <property type="evidence" value="ECO:0007669"/>
    <property type="project" value="UniProtKB-ARBA"/>
</dbReference>
<dbReference type="EMBL" id="LNIX01000037">
    <property type="protein sequence ID" value="OXA39679.1"/>
    <property type="molecule type" value="Genomic_DNA"/>
</dbReference>
<evidence type="ECO:0000313" key="12">
    <source>
        <dbReference type="EMBL" id="OXA39679.1"/>
    </source>
</evidence>
<name>A0A226D375_FOLCA</name>
<keyword evidence="2" id="KW-0479">Metal-binding</keyword>
<feature type="compositionally biased region" description="Acidic residues" evidence="10">
    <location>
        <begin position="272"/>
        <end position="300"/>
    </location>
</feature>
<feature type="domain" description="C2H2-type" evidence="11">
    <location>
        <begin position="609"/>
        <end position="636"/>
    </location>
</feature>
<feature type="region of interest" description="Disordered" evidence="10">
    <location>
        <begin position="740"/>
        <end position="766"/>
    </location>
</feature>
<comment type="caution">
    <text evidence="12">The sequence shown here is derived from an EMBL/GenBank/DDBJ whole genome shotgun (WGS) entry which is preliminary data.</text>
</comment>
<evidence type="ECO:0000256" key="8">
    <source>
        <dbReference type="PROSITE-ProRule" id="PRU00042"/>
    </source>
</evidence>
<evidence type="ECO:0000256" key="4">
    <source>
        <dbReference type="ARBA" id="ARBA00022771"/>
    </source>
</evidence>
<dbReference type="GO" id="GO:0000122">
    <property type="term" value="P:negative regulation of transcription by RNA polymerase II"/>
    <property type="evidence" value="ECO:0007669"/>
    <property type="project" value="UniProtKB-ARBA"/>
</dbReference>
<evidence type="ECO:0000256" key="6">
    <source>
        <dbReference type="ARBA" id="ARBA00023125"/>
    </source>
</evidence>
<keyword evidence="9" id="KW-0175">Coiled coil</keyword>
<dbReference type="InterPro" id="IPR013087">
    <property type="entry name" value="Znf_C2H2_type"/>
</dbReference>
<proteinExistence type="predicted"/>
<keyword evidence="7" id="KW-0539">Nucleus</keyword>
<keyword evidence="13" id="KW-1185">Reference proteome</keyword>
<dbReference type="Gene3D" id="3.30.160.60">
    <property type="entry name" value="Classic Zinc Finger"/>
    <property type="match status" value="7"/>
</dbReference>
<dbReference type="InterPro" id="IPR050329">
    <property type="entry name" value="GLI_C2H2-zinc-finger"/>
</dbReference>
<evidence type="ECO:0000313" key="13">
    <source>
        <dbReference type="Proteomes" id="UP000198287"/>
    </source>
</evidence>
<dbReference type="Pfam" id="PF00096">
    <property type="entry name" value="zf-C2H2"/>
    <property type="match status" value="3"/>
</dbReference>
<protein>
    <recommendedName>
        <fullName evidence="11">C2H2-type domain-containing protein</fullName>
    </recommendedName>
</protein>
<evidence type="ECO:0000256" key="10">
    <source>
        <dbReference type="SAM" id="MobiDB-lite"/>
    </source>
</evidence>
<feature type="domain" description="C2H2-type" evidence="11">
    <location>
        <begin position="521"/>
        <end position="548"/>
    </location>
</feature>
<dbReference type="SUPFAM" id="SSF57667">
    <property type="entry name" value="beta-beta-alpha zinc fingers"/>
    <property type="match status" value="6"/>
</dbReference>
<evidence type="ECO:0000256" key="5">
    <source>
        <dbReference type="ARBA" id="ARBA00022833"/>
    </source>
</evidence>
<evidence type="ECO:0000259" key="11">
    <source>
        <dbReference type="PROSITE" id="PS50157"/>
    </source>
</evidence>
<feature type="domain" description="C2H2-type" evidence="11">
    <location>
        <begin position="701"/>
        <end position="725"/>
    </location>
</feature>
<keyword evidence="5" id="KW-0862">Zinc</keyword>
<dbReference type="PROSITE" id="PS00028">
    <property type="entry name" value="ZINC_FINGER_C2H2_1"/>
    <property type="match status" value="12"/>
</dbReference>
<dbReference type="GO" id="GO:0000978">
    <property type="term" value="F:RNA polymerase II cis-regulatory region sequence-specific DNA binding"/>
    <property type="evidence" value="ECO:0007669"/>
    <property type="project" value="TreeGrafter"/>
</dbReference>
<gene>
    <name evidence="12" type="ORF">Fcan01_25408</name>
</gene>
<feature type="domain" description="C2H2-type" evidence="11">
    <location>
        <begin position="320"/>
        <end position="347"/>
    </location>
</feature>
<feature type="domain" description="C2H2-type" evidence="11">
    <location>
        <begin position="464"/>
        <end position="491"/>
    </location>
</feature>
<feature type="domain" description="C2H2-type" evidence="11">
    <location>
        <begin position="577"/>
        <end position="604"/>
    </location>
</feature>
<dbReference type="FunFam" id="3.30.160.60:FF:000100">
    <property type="entry name" value="Zinc finger 45-like"/>
    <property type="match status" value="1"/>
</dbReference>
<dbReference type="PROSITE" id="PS50157">
    <property type="entry name" value="ZINC_FINGER_C2H2_2"/>
    <property type="match status" value="11"/>
</dbReference>
<feature type="compositionally biased region" description="Acidic residues" evidence="10">
    <location>
        <begin position="247"/>
        <end position="256"/>
    </location>
</feature>
<reference evidence="12 13" key="1">
    <citation type="submission" date="2015-12" db="EMBL/GenBank/DDBJ databases">
        <title>The genome of Folsomia candida.</title>
        <authorList>
            <person name="Faddeeva A."/>
            <person name="Derks M.F."/>
            <person name="Anvar Y."/>
            <person name="Smit S."/>
            <person name="Van Straalen N."/>
            <person name="Roelofs D."/>
        </authorList>
    </citation>
    <scope>NUCLEOTIDE SEQUENCE [LARGE SCALE GENOMIC DNA]</scope>
    <source>
        <strain evidence="12 13">VU population</strain>
        <tissue evidence="12">Whole body</tissue>
    </source>
</reference>
<dbReference type="OMA" id="ENELEMC"/>
<dbReference type="FunFam" id="3.30.160.60:FF:001465">
    <property type="entry name" value="Zinc finger protein 560"/>
    <property type="match status" value="1"/>
</dbReference>
<feature type="domain" description="C2H2-type" evidence="11">
    <location>
        <begin position="549"/>
        <end position="577"/>
    </location>
</feature>
<feature type="compositionally biased region" description="Pro residues" evidence="10">
    <location>
        <begin position="301"/>
        <end position="314"/>
    </location>
</feature>
<feature type="coiled-coil region" evidence="9">
    <location>
        <begin position="66"/>
        <end position="93"/>
    </location>
</feature>
<evidence type="ECO:0000256" key="1">
    <source>
        <dbReference type="ARBA" id="ARBA00004123"/>
    </source>
</evidence>
<evidence type="ECO:0000256" key="2">
    <source>
        <dbReference type="ARBA" id="ARBA00022723"/>
    </source>
</evidence>
<organism evidence="12 13">
    <name type="scientific">Folsomia candida</name>
    <name type="common">Springtail</name>
    <dbReference type="NCBI Taxonomy" id="158441"/>
    <lineage>
        <taxon>Eukaryota</taxon>
        <taxon>Metazoa</taxon>
        <taxon>Ecdysozoa</taxon>
        <taxon>Arthropoda</taxon>
        <taxon>Hexapoda</taxon>
        <taxon>Collembola</taxon>
        <taxon>Entomobryomorpha</taxon>
        <taxon>Isotomoidea</taxon>
        <taxon>Isotomidae</taxon>
        <taxon>Proisotominae</taxon>
        <taxon>Folsomia</taxon>
    </lineage>
</organism>
<dbReference type="PANTHER" id="PTHR19818">
    <property type="entry name" value="ZINC FINGER PROTEIN ZIC AND GLI"/>
    <property type="match status" value="1"/>
</dbReference>
<feature type="compositionally biased region" description="Gly residues" evidence="10">
    <location>
        <begin position="748"/>
        <end position="758"/>
    </location>
</feature>
<feature type="domain" description="C2H2-type" evidence="11">
    <location>
        <begin position="671"/>
        <end position="699"/>
    </location>
</feature>
<dbReference type="GO" id="GO:0005634">
    <property type="term" value="C:nucleus"/>
    <property type="evidence" value="ECO:0007669"/>
    <property type="project" value="UniProtKB-SubCell"/>
</dbReference>
<dbReference type="AlphaFoldDB" id="A0A226D375"/>
<keyword evidence="4 8" id="KW-0863">Zinc-finger</keyword>
<feature type="compositionally biased region" description="Basic and acidic residues" evidence="10">
    <location>
        <begin position="162"/>
        <end position="175"/>
    </location>
</feature>
<feature type="domain" description="C2H2-type" evidence="11">
    <location>
        <begin position="638"/>
        <end position="666"/>
    </location>
</feature>
<keyword evidence="6" id="KW-0238">DNA-binding</keyword>
<dbReference type="PANTHER" id="PTHR19818:SF139">
    <property type="entry name" value="PAIR-RULE PROTEIN ODD-PAIRED"/>
    <property type="match status" value="1"/>
</dbReference>
<dbReference type="OrthoDB" id="6020621at2759"/>
<keyword evidence="3" id="KW-0677">Repeat</keyword>
<evidence type="ECO:0000256" key="9">
    <source>
        <dbReference type="SAM" id="Coils"/>
    </source>
</evidence>
<dbReference type="GO" id="GO:0008270">
    <property type="term" value="F:zinc ion binding"/>
    <property type="evidence" value="ECO:0007669"/>
    <property type="project" value="UniProtKB-KW"/>
</dbReference>